<reference evidence="1" key="1">
    <citation type="journal article" date="2013" name="Nature">
        <title>Draft genome of the wheat A-genome progenitor Triticum urartu.</title>
        <authorList>
            <person name="Ling H.Q."/>
            <person name="Zhao S."/>
            <person name="Liu D."/>
            <person name="Wang J."/>
            <person name="Sun H."/>
            <person name="Zhang C."/>
            <person name="Fan H."/>
            <person name="Li D."/>
            <person name="Dong L."/>
            <person name="Tao Y."/>
            <person name="Gao C."/>
            <person name="Wu H."/>
            <person name="Li Y."/>
            <person name="Cui Y."/>
            <person name="Guo X."/>
            <person name="Zheng S."/>
            <person name="Wang B."/>
            <person name="Yu K."/>
            <person name="Liang Q."/>
            <person name="Yang W."/>
            <person name="Lou X."/>
            <person name="Chen J."/>
            <person name="Feng M."/>
            <person name="Jian J."/>
            <person name="Zhang X."/>
            <person name="Luo G."/>
            <person name="Jiang Y."/>
            <person name="Liu J."/>
            <person name="Wang Z."/>
            <person name="Sha Y."/>
            <person name="Zhang B."/>
            <person name="Wu H."/>
            <person name="Tang D."/>
            <person name="Shen Q."/>
            <person name="Xue P."/>
            <person name="Zou S."/>
            <person name="Wang X."/>
            <person name="Liu X."/>
            <person name="Wang F."/>
            <person name="Yang Y."/>
            <person name="An X."/>
            <person name="Dong Z."/>
            <person name="Zhang K."/>
            <person name="Zhang X."/>
            <person name="Luo M.C."/>
            <person name="Dvorak J."/>
            <person name="Tong Y."/>
            <person name="Wang J."/>
            <person name="Yang H."/>
            <person name="Li Z."/>
            <person name="Wang D."/>
            <person name="Zhang A."/>
            <person name="Wang J."/>
        </authorList>
    </citation>
    <scope>NUCLEOTIDE SEQUENCE</scope>
</reference>
<evidence type="ECO:0000313" key="1">
    <source>
        <dbReference type="EMBL" id="EMS56978.1"/>
    </source>
</evidence>
<protein>
    <submittedName>
        <fullName evidence="1">Uncharacterized protein</fullName>
    </submittedName>
</protein>
<name>M7Z1K1_TRIUA</name>
<dbReference type="EMBL" id="KD152238">
    <property type="protein sequence ID" value="EMS56978.1"/>
    <property type="molecule type" value="Genomic_DNA"/>
</dbReference>
<sequence>MDILSVPLAAKHNTVEIMSLQRFLKNMACVFVGFFRKRKMTVANVYVNSEADYLLFNKVRCQLLRRVNFNWLVLRIERNKYGDNMKGCDAPDPVVH</sequence>
<dbReference type="AlphaFoldDB" id="M7Z1K1"/>
<accession>M7Z1K1</accession>
<proteinExistence type="predicted"/>
<organism evidence="1">
    <name type="scientific">Triticum urartu</name>
    <name type="common">Red wild einkorn</name>
    <name type="synonym">Crithodium urartu</name>
    <dbReference type="NCBI Taxonomy" id="4572"/>
    <lineage>
        <taxon>Eukaryota</taxon>
        <taxon>Viridiplantae</taxon>
        <taxon>Streptophyta</taxon>
        <taxon>Embryophyta</taxon>
        <taxon>Tracheophyta</taxon>
        <taxon>Spermatophyta</taxon>
        <taxon>Magnoliopsida</taxon>
        <taxon>Liliopsida</taxon>
        <taxon>Poales</taxon>
        <taxon>Poaceae</taxon>
        <taxon>BOP clade</taxon>
        <taxon>Pooideae</taxon>
        <taxon>Triticodae</taxon>
        <taxon>Triticeae</taxon>
        <taxon>Triticinae</taxon>
        <taxon>Triticum</taxon>
    </lineage>
</organism>
<gene>
    <name evidence="1" type="ORF">TRIUR3_08971</name>
</gene>